<dbReference type="AlphaFoldDB" id="A0ABD2ML47"/>
<dbReference type="Proteomes" id="UP001516400">
    <property type="component" value="Unassembled WGS sequence"/>
</dbReference>
<protein>
    <submittedName>
        <fullName evidence="2">Uncharacterized protein</fullName>
    </submittedName>
</protein>
<evidence type="ECO:0000313" key="2">
    <source>
        <dbReference type="EMBL" id="KAL3267121.1"/>
    </source>
</evidence>
<comment type="caution">
    <text evidence="2">The sequence shown here is derived from an EMBL/GenBank/DDBJ whole genome shotgun (WGS) entry which is preliminary data.</text>
</comment>
<organism evidence="2 3">
    <name type="scientific">Cryptolaemus montrouzieri</name>
    <dbReference type="NCBI Taxonomy" id="559131"/>
    <lineage>
        <taxon>Eukaryota</taxon>
        <taxon>Metazoa</taxon>
        <taxon>Ecdysozoa</taxon>
        <taxon>Arthropoda</taxon>
        <taxon>Hexapoda</taxon>
        <taxon>Insecta</taxon>
        <taxon>Pterygota</taxon>
        <taxon>Neoptera</taxon>
        <taxon>Endopterygota</taxon>
        <taxon>Coleoptera</taxon>
        <taxon>Polyphaga</taxon>
        <taxon>Cucujiformia</taxon>
        <taxon>Coccinelloidea</taxon>
        <taxon>Coccinellidae</taxon>
        <taxon>Scymninae</taxon>
        <taxon>Scymnini</taxon>
        <taxon>Cryptolaemus</taxon>
    </lineage>
</organism>
<accession>A0ABD2ML47</accession>
<proteinExistence type="predicted"/>
<gene>
    <name evidence="2" type="ORF">HHI36_011261</name>
</gene>
<name>A0ABD2ML47_9CUCU</name>
<evidence type="ECO:0000313" key="3">
    <source>
        <dbReference type="Proteomes" id="UP001516400"/>
    </source>
</evidence>
<sequence length="247" mass="29238">MEHKTKFSTDKMMGDNSGIIKQNIRSFDFKNRVRNAAVKVNKYLDEDHYCSRKILSFRNDLQHNKENKNSNISCDEINIFHRLENNQVFSNTSLKNNCSSKSKVSKRYDKSERKIENLEKFRRINLKILEEVQKLQQNPSRQSISADSDEWEDSELESLDEIAKQAAAEEEERTLNEDALQACMFLNQNYPNYFQHLIKRYQLDVWTPDTNEVKSRKLDMIKIAAGNDEKLKKLEKMYQREIKEISV</sequence>
<evidence type="ECO:0000256" key="1">
    <source>
        <dbReference type="SAM" id="Coils"/>
    </source>
</evidence>
<keyword evidence="1" id="KW-0175">Coiled coil</keyword>
<feature type="coiled-coil region" evidence="1">
    <location>
        <begin position="101"/>
        <end position="138"/>
    </location>
</feature>
<reference evidence="2 3" key="1">
    <citation type="journal article" date="2021" name="BMC Biol.">
        <title>Horizontally acquired antibacterial genes associated with adaptive radiation of ladybird beetles.</title>
        <authorList>
            <person name="Li H.S."/>
            <person name="Tang X.F."/>
            <person name="Huang Y.H."/>
            <person name="Xu Z.Y."/>
            <person name="Chen M.L."/>
            <person name="Du X.Y."/>
            <person name="Qiu B.Y."/>
            <person name="Chen P.T."/>
            <person name="Zhang W."/>
            <person name="Slipinski A."/>
            <person name="Escalona H.E."/>
            <person name="Waterhouse R.M."/>
            <person name="Zwick A."/>
            <person name="Pang H."/>
        </authorList>
    </citation>
    <scope>NUCLEOTIDE SEQUENCE [LARGE SCALE GENOMIC DNA]</scope>
    <source>
        <strain evidence="2">SYSU2018</strain>
    </source>
</reference>
<keyword evidence="3" id="KW-1185">Reference proteome</keyword>
<dbReference type="EMBL" id="JABFTP020000001">
    <property type="protein sequence ID" value="KAL3267121.1"/>
    <property type="molecule type" value="Genomic_DNA"/>
</dbReference>